<sequence>MSVQRTPPHHPANTTTSRSAEDCPTESPKNTAIPNNRTPLHQRDHRVDGRQLPPRANSTNSGHYGNSSFVTAKKNPSGELVRHGIGRNCPMLCWTSLSNRFVQHGIGQFCPMPC</sequence>
<feature type="region of interest" description="Disordered" evidence="1">
    <location>
        <begin position="1"/>
        <end position="78"/>
    </location>
</feature>
<name>A0A2N5VDA2_9BASI</name>
<accession>A0A2N5VDA2</accession>
<keyword evidence="3" id="KW-1185">Reference proteome</keyword>
<reference evidence="2 3" key="1">
    <citation type="submission" date="2017-11" db="EMBL/GenBank/DDBJ databases">
        <title>De novo assembly and phasing of dikaryotic genomes from two isolates of Puccinia coronata f. sp. avenae, the causal agent of oat crown rust.</title>
        <authorList>
            <person name="Miller M.E."/>
            <person name="Zhang Y."/>
            <person name="Omidvar V."/>
            <person name="Sperschneider J."/>
            <person name="Schwessinger B."/>
            <person name="Raley C."/>
            <person name="Palmer J.M."/>
            <person name="Garnica D."/>
            <person name="Upadhyaya N."/>
            <person name="Rathjen J."/>
            <person name="Taylor J.M."/>
            <person name="Park R.F."/>
            <person name="Dodds P.N."/>
            <person name="Hirsch C.D."/>
            <person name="Kianian S.F."/>
            <person name="Figueroa M."/>
        </authorList>
    </citation>
    <scope>NUCLEOTIDE SEQUENCE [LARGE SCALE GENOMIC DNA]</scope>
    <source>
        <strain evidence="2">12NC29</strain>
    </source>
</reference>
<dbReference type="EMBL" id="PGCJ01000106">
    <property type="protein sequence ID" value="PLW47980.1"/>
    <property type="molecule type" value="Genomic_DNA"/>
</dbReference>
<evidence type="ECO:0000313" key="2">
    <source>
        <dbReference type="EMBL" id="PLW47980.1"/>
    </source>
</evidence>
<comment type="caution">
    <text evidence="2">The sequence shown here is derived from an EMBL/GenBank/DDBJ whole genome shotgun (WGS) entry which is preliminary data.</text>
</comment>
<feature type="compositionally biased region" description="Polar residues" evidence="1">
    <location>
        <begin position="56"/>
        <end position="70"/>
    </location>
</feature>
<protein>
    <submittedName>
        <fullName evidence="2">Uncharacterized protein</fullName>
    </submittedName>
</protein>
<feature type="compositionally biased region" description="Polar residues" evidence="1">
    <location>
        <begin position="27"/>
        <end position="39"/>
    </location>
</feature>
<proteinExistence type="predicted"/>
<dbReference type="Proteomes" id="UP000235388">
    <property type="component" value="Unassembled WGS sequence"/>
</dbReference>
<evidence type="ECO:0000256" key="1">
    <source>
        <dbReference type="SAM" id="MobiDB-lite"/>
    </source>
</evidence>
<evidence type="ECO:0000313" key="3">
    <source>
        <dbReference type="Proteomes" id="UP000235388"/>
    </source>
</evidence>
<organism evidence="2 3">
    <name type="scientific">Puccinia coronata f. sp. avenae</name>
    <dbReference type="NCBI Taxonomy" id="200324"/>
    <lineage>
        <taxon>Eukaryota</taxon>
        <taxon>Fungi</taxon>
        <taxon>Dikarya</taxon>
        <taxon>Basidiomycota</taxon>
        <taxon>Pucciniomycotina</taxon>
        <taxon>Pucciniomycetes</taxon>
        <taxon>Pucciniales</taxon>
        <taxon>Pucciniaceae</taxon>
        <taxon>Puccinia</taxon>
    </lineage>
</organism>
<dbReference type="AlphaFoldDB" id="A0A2N5VDA2"/>
<gene>
    <name evidence="2" type="ORF">PCANC_09385</name>
</gene>